<accession>A0A8J4LTI1</accession>
<evidence type="ECO:0000313" key="7">
    <source>
        <dbReference type="Proteomes" id="UP000722791"/>
    </source>
</evidence>
<dbReference type="PANTHER" id="PTHR10543:SF138">
    <property type="entry name" value="CAROTENOID OXYGENASE"/>
    <property type="match status" value="1"/>
</dbReference>
<protein>
    <submittedName>
        <fullName evidence="6">Uncharacterized protein</fullName>
    </submittedName>
</protein>
<dbReference type="InterPro" id="IPR004294">
    <property type="entry name" value="Carotenoid_Oase"/>
</dbReference>
<dbReference type="GO" id="GO:0010436">
    <property type="term" value="F:carotenoid dioxygenase activity"/>
    <property type="evidence" value="ECO:0007669"/>
    <property type="project" value="TreeGrafter"/>
</dbReference>
<gene>
    <name evidence="6" type="ORF">Vretimale_13395</name>
</gene>
<feature type="region of interest" description="Disordered" evidence="5">
    <location>
        <begin position="365"/>
        <end position="403"/>
    </location>
</feature>
<dbReference type="Pfam" id="PF03055">
    <property type="entry name" value="RPE65"/>
    <property type="match status" value="2"/>
</dbReference>
<evidence type="ECO:0000313" key="6">
    <source>
        <dbReference type="EMBL" id="GIM09572.1"/>
    </source>
</evidence>
<name>A0A8J4LTI1_9CHLO</name>
<organism evidence="6 7">
    <name type="scientific">Volvox reticuliferus</name>
    <dbReference type="NCBI Taxonomy" id="1737510"/>
    <lineage>
        <taxon>Eukaryota</taxon>
        <taxon>Viridiplantae</taxon>
        <taxon>Chlorophyta</taxon>
        <taxon>core chlorophytes</taxon>
        <taxon>Chlorophyceae</taxon>
        <taxon>CS clade</taxon>
        <taxon>Chlamydomonadales</taxon>
        <taxon>Volvocaceae</taxon>
        <taxon>Volvox</taxon>
    </lineage>
</organism>
<evidence type="ECO:0000256" key="5">
    <source>
        <dbReference type="SAM" id="MobiDB-lite"/>
    </source>
</evidence>
<dbReference type="PANTHER" id="PTHR10543">
    <property type="entry name" value="BETA-CAROTENE DIOXYGENASE"/>
    <property type="match status" value="1"/>
</dbReference>
<dbReference type="Proteomes" id="UP000722791">
    <property type="component" value="Unassembled WGS sequence"/>
</dbReference>
<dbReference type="GO" id="GO:0016121">
    <property type="term" value="P:carotene catabolic process"/>
    <property type="evidence" value="ECO:0007669"/>
    <property type="project" value="TreeGrafter"/>
</dbReference>
<dbReference type="GO" id="GO:0046872">
    <property type="term" value="F:metal ion binding"/>
    <property type="evidence" value="ECO:0007669"/>
    <property type="project" value="UniProtKB-KW"/>
</dbReference>
<keyword evidence="2 4" id="KW-0479">Metal-binding</keyword>
<dbReference type="AlphaFoldDB" id="A0A8J4LTI1"/>
<comment type="cofactor">
    <cofactor evidence="4">
        <name>Fe(2+)</name>
        <dbReference type="ChEBI" id="CHEBI:29033"/>
    </cofactor>
    <text evidence="4">Binds 1 Fe(2+) ion per subunit.</text>
</comment>
<feature type="region of interest" description="Disordered" evidence="5">
    <location>
        <begin position="1"/>
        <end position="22"/>
    </location>
</feature>
<feature type="binding site" evidence="4">
    <location>
        <position position="513"/>
    </location>
    <ligand>
        <name>Fe cation</name>
        <dbReference type="ChEBI" id="CHEBI:24875"/>
        <note>catalytic</note>
    </ligand>
</feature>
<proteinExistence type="inferred from homology"/>
<evidence type="ECO:0000256" key="2">
    <source>
        <dbReference type="ARBA" id="ARBA00022723"/>
    </source>
</evidence>
<evidence type="ECO:0000256" key="1">
    <source>
        <dbReference type="ARBA" id="ARBA00006787"/>
    </source>
</evidence>
<evidence type="ECO:0000256" key="4">
    <source>
        <dbReference type="PIRSR" id="PIRSR604294-1"/>
    </source>
</evidence>
<keyword evidence="3 4" id="KW-0408">Iron</keyword>
<feature type="compositionally biased region" description="Low complexity" evidence="5">
    <location>
        <begin position="451"/>
        <end position="466"/>
    </location>
</feature>
<dbReference type="EMBL" id="BNCQ01000031">
    <property type="protein sequence ID" value="GIM09572.1"/>
    <property type="molecule type" value="Genomic_DNA"/>
</dbReference>
<feature type="region of interest" description="Disordered" evidence="5">
    <location>
        <begin position="747"/>
        <end position="771"/>
    </location>
</feature>
<feature type="compositionally biased region" description="Polar residues" evidence="5">
    <location>
        <begin position="7"/>
        <end position="19"/>
    </location>
</feature>
<sequence>MMKISYRPTSPNPQESKANFFSWRPVIRTPRQRSSEQKNYLGACNAGPSDNTIANRPPESLNLFKPFVDSKQSPLRPASPGGEAPLVAFQRVVGAPAPAAATAAAVAATSAAAERNSKNTRISPKYRPFLDAWDKGFGFNSREEPCGVWLQVTEGKLPPELRGTFFRNGPGRFSRGPDVHGHPYDGDGLVASVAFPGDGRAFFRSAAVRTLEHEAEDLAGRLLFRGAISSRGRGGLLGNVGNLTLRNAANAGVALQGGKLLALYPGGLPYALDPTTLATHGVYSLGGALVPGVPLSLGSAAADRALGRLNRMLGFNDRLPPALAALGGDACCARPRMCGVSGRRVFWSHRTLLAGMPVTTVPVAAAGTENEGTRTGDAERSRGVPQGRGRGRKPANGQREEAGAEDFDALAWIGSAVRWLRRQPQERFDTEITFWEVDPDEDLDPHMAPAQRLQQWQQQQRPQGQRDYGAGLEDGEVVRISRDWLLEREREKQGGRRRSLRYQLPGFAAATNHDIALTPNYYLLLQPPVHPEVLPYLLGESGPVSCLRWREEEPAVLHVIPRPGSEAERRGEHSVQLPLRPAVCVLHHVNAFEGSQPGTLVLDSVAYDSLPAVGAQPLPEQVARAVVPDAGCRPRLQRVVVDLPSATASRCPVPGGPLHPLDATAGPDRHLELPTFNTAYTGRKYRYVYGCSVLFEDASCGLVKADMETQQAQRWAPGPGYICLEPCFVPRLPVGLGPEATAAAAVGKAGRRPTRYSTPHQEHPDAGLPPPSVAQRQLAEDDGWVLVYGFDSNSQRSELLVFDAWAIMAGPVARLALPSPLPHGLYGTWTDEYFGPVRQ</sequence>
<feature type="compositionally biased region" description="Basic and acidic residues" evidence="5">
    <location>
        <begin position="371"/>
        <end position="382"/>
    </location>
</feature>
<feature type="binding site" evidence="4">
    <location>
        <position position="587"/>
    </location>
    <ligand>
        <name>Fe cation</name>
        <dbReference type="ChEBI" id="CHEBI:24875"/>
        <note>catalytic</note>
    </ligand>
</feature>
<comment type="similarity">
    <text evidence="1">Belongs to the carotenoid oxygenase family.</text>
</comment>
<evidence type="ECO:0000256" key="3">
    <source>
        <dbReference type="ARBA" id="ARBA00023004"/>
    </source>
</evidence>
<reference evidence="6" key="1">
    <citation type="journal article" date="2021" name="Proc. Natl. Acad. Sci. U.S.A.">
        <title>Three genomes in the algal genus Volvox reveal the fate of a haploid sex-determining region after a transition to homothallism.</title>
        <authorList>
            <person name="Yamamoto K."/>
            <person name="Hamaji T."/>
            <person name="Kawai-Toyooka H."/>
            <person name="Matsuzaki R."/>
            <person name="Takahashi F."/>
            <person name="Nishimura Y."/>
            <person name="Kawachi M."/>
            <person name="Noguchi H."/>
            <person name="Minakuchi Y."/>
            <person name="Umen J.G."/>
            <person name="Toyoda A."/>
            <person name="Nozaki H."/>
        </authorList>
    </citation>
    <scope>NUCLEOTIDE SEQUENCE</scope>
    <source>
        <strain evidence="6">NIES-3785</strain>
    </source>
</reference>
<feature type="region of interest" description="Disordered" evidence="5">
    <location>
        <begin position="443"/>
        <end position="469"/>
    </location>
</feature>
<comment type="caution">
    <text evidence="6">The sequence shown here is derived from an EMBL/GenBank/DDBJ whole genome shotgun (WGS) entry which is preliminary data.</text>
</comment>